<feature type="domain" description="GST N-terminal" evidence="1">
    <location>
        <begin position="7"/>
        <end position="99"/>
    </location>
</feature>
<dbReference type="EMBL" id="JAACJL010000030">
    <property type="protein sequence ID" value="KAF4617477.1"/>
    <property type="molecule type" value="Genomic_DNA"/>
</dbReference>
<comment type="caution">
    <text evidence="2">The sequence shown here is derived from an EMBL/GenBank/DDBJ whole genome shotgun (WGS) entry which is preliminary data.</text>
</comment>
<dbReference type="Gene3D" id="3.40.30.10">
    <property type="entry name" value="Glutaredoxin"/>
    <property type="match status" value="1"/>
</dbReference>
<gene>
    <name evidence="2" type="ORF">D9613_006282</name>
</gene>
<dbReference type="SUPFAM" id="SSF47616">
    <property type="entry name" value="GST C-terminal domain-like"/>
    <property type="match status" value="1"/>
</dbReference>
<dbReference type="InterPro" id="IPR036282">
    <property type="entry name" value="Glutathione-S-Trfase_C_sf"/>
</dbReference>
<proteinExistence type="predicted"/>
<accession>A0A8H4QU97</accession>
<dbReference type="Pfam" id="PF22041">
    <property type="entry name" value="GST_C_7"/>
    <property type="match status" value="1"/>
</dbReference>
<sequence length="251" mass="28675">MTIIFYDIPSDRVGAWSPNTWKTRFCLNFKGIPYKTEWVEYPDIAELSKKLGFKPTGKTPWDGTDYYSLPAIHDPSTGAYISDSWEIAEYLEKQYPDTPTLFPNGTKGLQAAIADGYHVALGSLWAFILPATNEILNSKSQGYFSRTRQLAFKVEKIQDLVPKGEKAVEEWGKLQSSLDKVDRWYAKTDDKGPFILGETISWSDLNIASWTIWMKVTFGEDSKEWKDIASWQGGRWSKLLVDLEKYSAKKD</sequence>
<dbReference type="SUPFAM" id="SSF52833">
    <property type="entry name" value="Thioredoxin-like"/>
    <property type="match status" value="1"/>
</dbReference>
<dbReference type="Gene3D" id="1.20.1050.10">
    <property type="match status" value="1"/>
</dbReference>
<dbReference type="AlphaFoldDB" id="A0A8H4QU97"/>
<reference evidence="2 3" key="1">
    <citation type="submission" date="2019-12" db="EMBL/GenBank/DDBJ databases">
        <authorList>
            <person name="Floudas D."/>
            <person name="Bentzer J."/>
            <person name="Ahren D."/>
            <person name="Johansson T."/>
            <person name="Persson P."/>
            <person name="Tunlid A."/>
        </authorList>
    </citation>
    <scope>NUCLEOTIDE SEQUENCE [LARGE SCALE GENOMIC DNA]</scope>
    <source>
        <strain evidence="2 3">CBS 102.39</strain>
    </source>
</reference>
<keyword evidence="3" id="KW-1185">Reference proteome</keyword>
<dbReference type="Pfam" id="PF13409">
    <property type="entry name" value="GST_N_2"/>
    <property type="match status" value="1"/>
</dbReference>
<name>A0A8H4QU97_9AGAR</name>
<evidence type="ECO:0000259" key="1">
    <source>
        <dbReference type="PROSITE" id="PS50404"/>
    </source>
</evidence>
<dbReference type="InterPro" id="IPR036249">
    <property type="entry name" value="Thioredoxin-like_sf"/>
</dbReference>
<dbReference type="InterPro" id="IPR054416">
    <property type="entry name" value="GST_UstS-like_C"/>
</dbReference>
<evidence type="ECO:0000313" key="2">
    <source>
        <dbReference type="EMBL" id="KAF4617477.1"/>
    </source>
</evidence>
<dbReference type="InterPro" id="IPR004045">
    <property type="entry name" value="Glutathione_S-Trfase_N"/>
</dbReference>
<protein>
    <recommendedName>
        <fullName evidence="1">GST N-terminal domain-containing protein</fullName>
    </recommendedName>
</protein>
<dbReference type="PROSITE" id="PS50404">
    <property type="entry name" value="GST_NTER"/>
    <property type="match status" value="1"/>
</dbReference>
<dbReference type="Proteomes" id="UP000521872">
    <property type="component" value="Unassembled WGS sequence"/>
</dbReference>
<organism evidence="2 3">
    <name type="scientific">Agrocybe pediades</name>
    <dbReference type="NCBI Taxonomy" id="84607"/>
    <lineage>
        <taxon>Eukaryota</taxon>
        <taxon>Fungi</taxon>
        <taxon>Dikarya</taxon>
        <taxon>Basidiomycota</taxon>
        <taxon>Agaricomycotina</taxon>
        <taxon>Agaricomycetes</taxon>
        <taxon>Agaricomycetidae</taxon>
        <taxon>Agaricales</taxon>
        <taxon>Agaricineae</taxon>
        <taxon>Strophariaceae</taxon>
        <taxon>Agrocybe</taxon>
    </lineage>
</organism>
<evidence type="ECO:0000313" key="3">
    <source>
        <dbReference type="Proteomes" id="UP000521872"/>
    </source>
</evidence>
<dbReference type="CDD" id="cd03038">
    <property type="entry name" value="GST_N_etherase_LigE"/>
    <property type="match status" value="1"/>
</dbReference>